<keyword evidence="3" id="KW-1185">Reference proteome</keyword>
<feature type="domain" description="Methyltransferase" evidence="1">
    <location>
        <begin position="74"/>
        <end position="164"/>
    </location>
</feature>
<dbReference type="GO" id="GO:0008168">
    <property type="term" value="F:methyltransferase activity"/>
    <property type="evidence" value="ECO:0007669"/>
    <property type="project" value="UniProtKB-KW"/>
</dbReference>
<dbReference type="EMBL" id="JACHJL010000010">
    <property type="protein sequence ID" value="MBB5937075.1"/>
    <property type="molecule type" value="Genomic_DNA"/>
</dbReference>
<comment type="caution">
    <text evidence="2">The sequence shown here is derived from an EMBL/GenBank/DDBJ whole genome shotgun (WGS) entry which is preliminary data.</text>
</comment>
<dbReference type="Proteomes" id="UP000588098">
    <property type="component" value="Unassembled WGS sequence"/>
</dbReference>
<name>A0A7W9QBB8_9ACTN</name>
<dbReference type="Gene3D" id="3.40.50.150">
    <property type="entry name" value="Vaccinia Virus protein VP39"/>
    <property type="match status" value="1"/>
</dbReference>
<proteinExistence type="predicted"/>
<dbReference type="RefSeq" id="WP_221476691.1">
    <property type="nucleotide sequence ID" value="NZ_JACHJL010000010.1"/>
</dbReference>
<dbReference type="InterPro" id="IPR029063">
    <property type="entry name" value="SAM-dependent_MTases_sf"/>
</dbReference>
<dbReference type="AlphaFoldDB" id="A0A7W9QBB8"/>
<reference evidence="2 3" key="1">
    <citation type="submission" date="2020-08" db="EMBL/GenBank/DDBJ databases">
        <title>Genomic Encyclopedia of Type Strains, Phase III (KMG-III): the genomes of soil and plant-associated and newly described type strains.</title>
        <authorList>
            <person name="Whitman W."/>
        </authorList>
    </citation>
    <scope>NUCLEOTIDE SEQUENCE [LARGE SCALE GENOMIC DNA]</scope>
    <source>
        <strain evidence="2 3">CECT 8305</strain>
    </source>
</reference>
<dbReference type="Pfam" id="PF13649">
    <property type="entry name" value="Methyltransf_25"/>
    <property type="match status" value="1"/>
</dbReference>
<evidence type="ECO:0000313" key="3">
    <source>
        <dbReference type="Proteomes" id="UP000588098"/>
    </source>
</evidence>
<protein>
    <submittedName>
        <fullName evidence="2">SAM-dependent methyltransferase</fullName>
    </submittedName>
</protein>
<dbReference type="InterPro" id="IPR041698">
    <property type="entry name" value="Methyltransf_25"/>
</dbReference>
<dbReference type="CDD" id="cd02440">
    <property type="entry name" value="AdoMet_MTases"/>
    <property type="match status" value="1"/>
</dbReference>
<gene>
    <name evidence="2" type="ORF">FHS42_004154</name>
</gene>
<keyword evidence="2" id="KW-0489">Methyltransferase</keyword>
<dbReference type="SUPFAM" id="SSF53335">
    <property type="entry name" value="S-adenosyl-L-methionine-dependent methyltransferases"/>
    <property type="match status" value="1"/>
</dbReference>
<evidence type="ECO:0000313" key="2">
    <source>
        <dbReference type="EMBL" id="MBB5937075.1"/>
    </source>
</evidence>
<organism evidence="2 3">
    <name type="scientific">Streptomyces zagrosensis</name>
    <dbReference type="NCBI Taxonomy" id="1042984"/>
    <lineage>
        <taxon>Bacteria</taxon>
        <taxon>Bacillati</taxon>
        <taxon>Actinomycetota</taxon>
        <taxon>Actinomycetes</taxon>
        <taxon>Kitasatosporales</taxon>
        <taxon>Streptomycetaceae</taxon>
        <taxon>Streptomyces</taxon>
    </lineage>
</organism>
<keyword evidence="2" id="KW-0808">Transferase</keyword>
<dbReference type="PANTHER" id="PTHR43591:SF101">
    <property type="entry name" value="METHYLTRANSFERASE-LIKE PROTEIN 27"/>
    <property type="match status" value="1"/>
</dbReference>
<evidence type="ECO:0000259" key="1">
    <source>
        <dbReference type="Pfam" id="PF13649"/>
    </source>
</evidence>
<sequence>MSDDASETDEADQVGVDHPILRRMYSLSGDVEERTGIYDDWARDYERDTANLGYVGPALAAARVAELVPPDTEVLDAACGTGLVGVELAQREFTAVDGVDLSSGMLDVARQKGIYRHLAIADITRPLPAHQGGYGAVVCAGTFTAGHVGPEGIDSLVAAARPGGYTVLTVLSHIWDARGFPAHIAELTQRGAARLVDQRAGQTYHTKEPLTCWVVVLQTP</sequence>
<dbReference type="GO" id="GO:0032259">
    <property type="term" value="P:methylation"/>
    <property type="evidence" value="ECO:0007669"/>
    <property type="project" value="UniProtKB-KW"/>
</dbReference>
<accession>A0A7W9QBB8</accession>
<dbReference type="PANTHER" id="PTHR43591">
    <property type="entry name" value="METHYLTRANSFERASE"/>
    <property type="match status" value="1"/>
</dbReference>